<sequence length="526" mass="57507">MTRQAQISIRKVIVSLLWLLTVLLAASPSLAQTGAGSTTADNSTVVIDPETVELRYAETSYFGPNSHWIINGTLEIWSRNIWIAPTASFSGTGKIIIHDPGTNPFYEDMTTGPTRIDGNHGEPIAVPIELRNPNNLILTDIADPGYDTDNADGPQAAALHINSRFDFAIDGGDVLLNGHDLLIGAEGSLRDYSRERMIVTNNSVAGHVVKTYASANPFTFPIGIAEGDYTPATLSPANASATLHVSVRDYRIDPSRIPQPEIGMDRMWHIYADEAVYTAYTLQHNSVTNGSAYVDARAQLMQYAGSGNWMGGNTQRLAQGIHARDWVAAAHPTADDSWLTKLVSDSRGPEAVDDAMAGPSGIRLTVVVLENDRPGDSPLEVASVRVVVQPRNGVVLVNTDGSITYTSNLYFVGEDDFVYEVTDENGQRDIATVRMTITYAELLIPNALTPNGDGKNDLFVIQGLENYEAADLTIFNRWGNEVYRSRSYQQNWGAAGVSDGTYYYRLVLRKDGVETIHKGWVLVKRQ</sequence>
<accession>A0A1H7QMV2</accession>
<dbReference type="Proteomes" id="UP000198916">
    <property type="component" value="Unassembled WGS sequence"/>
</dbReference>
<name>A0A1H7QMV2_9SPHI</name>
<organism evidence="2 3">
    <name type="scientific">Parapedobacter koreensis</name>
    <dbReference type="NCBI Taxonomy" id="332977"/>
    <lineage>
        <taxon>Bacteria</taxon>
        <taxon>Pseudomonadati</taxon>
        <taxon>Bacteroidota</taxon>
        <taxon>Sphingobacteriia</taxon>
        <taxon>Sphingobacteriales</taxon>
        <taxon>Sphingobacteriaceae</taxon>
        <taxon>Parapedobacter</taxon>
    </lineage>
</organism>
<dbReference type="InterPro" id="IPR026341">
    <property type="entry name" value="T9SS_type_B"/>
</dbReference>
<dbReference type="OrthoDB" id="1489185at2"/>
<dbReference type="Pfam" id="PF13585">
    <property type="entry name" value="CHU_C"/>
    <property type="match status" value="1"/>
</dbReference>
<dbReference type="Gene3D" id="2.60.40.3440">
    <property type="match status" value="1"/>
</dbReference>
<feature type="chain" id="PRO_5011726076" evidence="1">
    <location>
        <begin position="32"/>
        <end position="526"/>
    </location>
</feature>
<protein>
    <submittedName>
        <fullName evidence="2">Gliding motility-associated C-terminal domain-containing protein</fullName>
    </submittedName>
</protein>
<gene>
    <name evidence="2" type="ORF">SAMN05421740_10621</name>
</gene>
<dbReference type="EMBL" id="FNZR01000006">
    <property type="protein sequence ID" value="SEL49400.1"/>
    <property type="molecule type" value="Genomic_DNA"/>
</dbReference>
<dbReference type="AlphaFoldDB" id="A0A1H7QMV2"/>
<keyword evidence="3" id="KW-1185">Reference proteome</keyword>
<proteinExistence type="predicted"/>
<dbReference type="RefSeq" id="WP_090606548.1">
    <property type="nucleotide sequence ID" value="NZ_FNZR01000006.1"/>
</dbReference>
<reference evidence="3" key="1">
    <citation type="submission" date="2016-10" db="EMBL/GenBank/DDBJ databases">
        <authorList>
            <person name="Varghese N."/>
            <person name="Submissions S."/>
        </authorList>
    </citation>
    <scope>NUCLEOTIDE SEQUENCE [LARGE SCALE GENOMIC DNA]</scope>
    <source>
        <strain evidence="3">Jip14</strain>
    </source>
</reference>
<keyword evidence="1" id="KW-0732">Signal</keyword>
<evidence type="ECO:0000313" key="2">
    <source>
        <dbReference type="EMBL" id="SEL49400.1"/>
    </source>
</evidence>
<dbReference type="Pfam" id="PF17963">
    <property type="entry name" value="Big_9"/>
    <property type="match status" value="1"/>
</dbReference>
<dbReference type="STRING" id="332977.SAMN05421740_10621"/>
<evidence type="ECO:0000313" key="3">
    <source>
        <dbReference type="Proteomes" id="UP000198916"/>
    </source>
</evidence>
<evidence type="ECO:0000256" key="1">
    <source>
        <dbReference type="SAM" id="SignalP"/>
    </source>
</evidence>
<dbReference type="NCBIfam" id="TIGR04131">
    <property type="entry name" value="Bac_Flav_CTERM"/>
    <property type="match status" value="1"/>
</dbReference>
<feature type="signal peptide" evidence="1">
    <location>
        <begin position="1"/>
        <end position="31"/>
    </location>
</feature>